<evidence type="ECO:0000256" key="5">
    <source>
        <dbReference type="SAM" id="MobiDB-lite"/>
    </source>
</evidence>
<evidence type="ECO:0000313" key="8">
    <source>
        <dbReference type="Proteomes" id="UP000325579"/>
    </source>
</evidence>
<feature type="domain" description="Zn(2)-C6 fungal-type" evidence="6">
    <location>
        <begin position="55"/>
        <end position="85"/>
    </location>
</feature>
<dbReference type="SMART" id="SM00066">
    <property type="entry name" value="GAL4"/>
    <property type="match status" value="1"/>
</dbReference>
<reference evidence="7 8" key="1">
    <citation type="submission" date="2019-04" db="EMBL/GenBank/DDBJ databases">
        <authorList>
            <consortium name="DOE Joint Genome Institute"/>
            <person name="Mondo S."/>
            <person name="Kjaerbolling I."/>
            <person name="Vesth T."/>
            <person name="Frisvad J.C."/>
            <person name="Nybo J.L."/>
            <person name="Theobald S."/>
            <person name="Kildgaard S."/>
            <person name="Isbrandt T."/>
            <person name="Kuo A."/>
            <person name="Sato A."/>
            <person name="Lyhne E.K."/>
            <person name="Kogle M.E."/>
            <person name="Wiebenga A."/>
            <person name="Kun R.S."/>
            <person name="Lubbers R.J."/>
            <person name="Makela M.R."/>
            <person name="Barry K."/>
            <person name="Chovatia M."/>
            <person name="Clum A."/>
            <person name="Daum C."/>
            <person name="Haridas S."/>
            <person name="He G."/>
            <person name="LaButti K."/>
            <person name="Lipzen A."/>
            <person name="Riley R."/>
            <person name="Salamov A."/>
            <person name="Simmons B.A."/>
            <person name="Magnuson J.K."/>
            <person name="Henrissat B."/>
            <person name="Mortensen U.H."/>
            <person name="Larsen T.O."/>
            <person name="Devries R.P."/>
            <person name="Grigoriev I.V."/>
            <person name="Machida M."/>
            <person name="Baker S.E."/>
            <person name="Andersen M.R."/>
            <person name="Cantor M.N."/>
            <person name="Hua S.X."/>
        </authorList>
    </citation>
    <scope>NUCLEOTIDE SEQUENCE [LARGE SCALE GENOMIC DNA]</scope>
    <source>
        <strain evidence="7 8">CBS 119388</strain>
    </source>
</reference>
<evidence type="ECO:0000256" key="3">
    <source>
        <dbReference type="ARBA" id="ARBA00023163"/>
    </source>
</evidence>
<feature type="region of interest" description="Disordered" evidence="5">
    <location>
        <begin position="1"/>
        <end position="35"/>
    </location>
</feature>
<dbReference type="GO" id="GO:0003677">
    <property type="term" value="F:DNA binding"/>
    <property type="evidence" value="ECO:0007669"/>
    <property type="project" value="UniProtKB-KW"/>
</dbReference>
<dbReference type="CDD" id="cd00067">
    <property type="entry name" value="GAL4"/>
    <property type="match status" value="1"/>
</dbReference>
<dbReference type="PANTHER" id="PTHR47256:SF3">
    <property type="entry name" value="ZN(II)2CYS6 TRANSCRIPTION FACTOR (EUROFUNG)"/>
    <property type="match status" value="1"/>
</dbReference>
<dbReference type="GeneID" id="43669536"/>
<evidence type="ECO:0000313" key="7">
    <source>
        <dbReference type="EMBL" id="KAE8403327.1"/>
    </source>
</evidence>
<keyword evidence="8" id="KW-1185">Reference proteome</keyword>
<dbReference type="PROSITE" id="PS50048">
    <property type="entry name" value="ZN2_CY6_FUNGAL_2"/>
    <property type="match status" value="1"/>
</dbReference>
<dbReference type="Gene3D" id="4.10.240.10">
    <property type="entry name" value="Zn(2)-C6 fungal-type DNA-binding domain"/>
    <property type="match status" value="1"/>
</dbReference>
<dbReference type="SUPFAM" id="SSF57701">
    <property type="entry name" value="Zn2/Cys6 DNA-binding domain"/>
    <property type="match status" value="1"/>
</dbReference>
<dbReference type="GO" id="GO:0000981">
    <property type="term" value="F:DNA-binding transcription factor activity, RNA polymerase II-specific"/>
    <property type="evidence" value="ECO:0007669"/>
    <property type="project" value="InterPro"/>
</dbReference>
<gene>
    <name evidence="7" type="ORF">BDV37DRAFT_272253</name>
</gene>
<keyword evidence="4" id="KW-0539">Nucleus</keyword>
<dbReference type="PROSITE" id="PS00463">
    <property type="entry name" value="ZN2_CY6_FUNGAL_1"/>
    <property type="match status" value="1"/>
</dbReference>
<keyword evidence="2" id="KW-0238">DNA-binding</keyword>
<protein>
    <recommendedName>
        <fullName evidence="6">Zn(2)-C6 fungal-type domain-containing protein</fullName>
    </recommendedName>
</protein>
<keyword evidence="1" id="KW-0805">Transcription regulation</keyword>
<name>A0A5N7DAF9_9EURO</name>
<evidence type="ECO:0000256" key="2">
    <source>
        <dbReference type="ARBA" id="ARBA00023125"/>
    </source>
</evidence>
<dbReference type="InterPro" id="IPR036864">
    <property type="entry name" value="Zn2-C6_fun-type_DNA-bd_sf"/>
</dbReference>
<sequence length="541" mass="60622">MLSDPTDGAVSRLGAPSTEPSSDVIQPSSMGNPKIRIPRLRTAPVTTHRPRISRACAPCHQRKTKCDGQKPQCKQCRQLAIPCTYVGSKRERQKCALASVQARVQSYESLLQQIITESSEDPSKFKLIEELITSLSYNLDRITDRREEKLLSKKLYAEIQRLWEIEKHIESLPTAQSSILIGLLCCTFGLDRFGTQYIMHGAQLCLNLGLQHEYPSYLYDDAPDEDGRLARCHNLASQVYRKVPAWKEPPPVKFSPVEAAGLDAGVEWSPYPFTTPISQPFFFTAACFRSDLVTIVHHIAKFALKFPDAVMGNEDWDEYYHATIASLCQIFCANLGSTDDQIPNPEEFDPYTIVSQALDAMGSLILLFKRCHGWKSLPVVMLHYFCVAGVHSISKLNAHDPMWSYVLEDCVVGLWHMSLGWGRLCTAFLRTIELVLKQSNPDPSLVPSRVVEIFRQLNEGDLWTVTDISSLAADYVVHQVATQPKSSSSSWSAYRSQGLQSLIHDMDSLSVNLSSESPESLASVKEPYDSRSSENPDMRDA</sequence>
<dbReference type="GO" id="GO:0009893">
    <property type="term" value="P:positive regulation of metabolic process"/>
    <property type="evidence" value="ECO:0007669"/>
    <property type="project" value="UniProtKB-ARBA"/>
</dbReference>
<dbReference type="RefSeq" id="XP_031940646.1">
    <property type="nucleotide sequence ID" value="XM_032084845.1"/>
</dbReference>
<organism evidence="7 8">
    <name type="scientific">Aspergillus pseudonomiae</name>
    <dbReference type="NCBI Taxonomy" id="1506151"/>
    <lineage>
        <taxon>Eukaryota</taxon>
        <taxon>Fungi</taxon>
        <taxon>Dikarya</taxon>
        <taxon>Ascomycota</taxon>
        <taxon>Pezizomycotina</taxon>
        <taxon>Eurotiomycetes</taxon>
        <taxon>Eurotiomycetidae</taxon>
        <taxon>Eurotiales</taxon>
        <taxon>Aspergillaceae</taxon>
        <taxon>Aspergillus</taxon>
        <taxon>Aspergillus subgen. Circumdati</taxon>
    </lineage>
</organism>
<keyword evidence="3" id="KW-0804">Transcription</keyword>
<evidence type="ECO:0000256" key="1">
    <source>
        <dbReference type="ARBA" id="ARBA00023015"/>
    </source>
</evidence>
<dbReference type="InterPro" id="IPR053187">
    <property type="entry name" value="Notoamide_regulator"/>
</dbReference>
<accession>A0A5N7DAF9</accession>
<feature type="region of interest" description="Disordered" evidence="5">
    <location>
        <begin position="513"/>
        <end position="541"/>
    </location>
</feature>
<evidence type="ECO:0000256" key="4">
    <source>
        <dbReference type="ARBA" id="ARBA00023242"/>
    </source>
</evidence>
<dbReference type="OrthoDB" id="4161332at2759"/>
<dbReference type="EMBL" id="ML736778">
    <property type="protein sequence ID" value="KAE8403327.1"/>
    <property type="molecule type" value="Genomic_DNA"/>
</dbReference>
<feature type="compositionally biased region" description="Polar residues" evidence="5">
    <location>
        <begin position="18"/>
        <end position="31"/>
    </location>
</feature>
<dbReference type="InterPro" id="IPR001138">
    <property type="entry name" value="Zn2Cys6_DnaBD"/>
</dbReference>
<dbReference type="Pfam" id="PF00172">
    <property type="entry name" value="Zn_clus"/>
    <property type="match status" value="1"/>
</dbReference>
<dbReference type="Proteomes" id="UP000325579">
    <property type="component" value="Unassembled WGS sequence"/>
</dbReference>
<dbReference type="PANTHER" id="PTHR47256">
    <property type="entry name" value="ZN(II)2CYS6 TRANSCRIPTION FACTOR (EUROFUNG)-RELATED"/>
    <property type="match status" value="1"/>
</dbReference>
<dbReference type="AlphaFoldDB" id="A0A5N7DAF9"/>
<evidence type="ECO:0000259" key="6">
    <source>
        <dbReference type="PROSITE" id="PS50048"/>
    </source>
</evidence>
<dbReference type="GO" id="GO:0008270">
    <property type="term" value="F:zinc ion binding"/>
    <property type="evidence" value="ECO:0007669"/>
    <property type="project" value="InterPro"/>
</dbReference>
<proteinExistence type="predicted"/>
<feature type="compositionally biased region" description="Basic and acidic residues" evidence="5">
    <location>
        <begin position="526"/>
        <end position="541"/>
    </location>
</feature>